<organism evidence="2">
    <name type="scientific">Anopheles darlingi</name>
    <name type="common">Mosquito</name>
    <dbReference type="NCBI Taxonomy" id="43151"/>
    <lineage>
        <taxon>Eukaryota</taxon>
        <taxon>Metazoa</taxon>
        <taxon>Ecdysozoa</taxon>
        <taxon>Arthropoda</taxon>
        <taxon>Hexapoda</taxon>
        <taxon>Insecta</taxon>
        <taxon>Pterygota</taxon>
        <taxon>Neoptera</taxon>
        <taxon>Endopterygota</taxon>
        <taxon>Diptera</taxon>
        <taxon>Nematocera</taxon>
        <taxon>Culicoidea</taxon>
        <taxon>Culicidae</taxon>
        <taxon>Anophelinae</taxon>
        <taxon>Anopheles</taxon>
    </lineage>
</organism>
<keyword evidence="1" id="KW-0812">Transmembrane</keyword>
<dbReference type="AlphaFoldDB" id="A0A2M4D2Z3"/>
<accession>A0A2M4D2Z3</accession>
<feature type="transmembrane region" description="Helical" evidence="1">
    <location>
        <begin position="168"/>
        <end position="194"/>
    </location>
</feature>
<feature type="transmembrane region" description="Helical" evidence="1">
    <location>
        <begin position="12"/>
        <end position="29"/>
    </location>
</feature>
<keyword evidence="1" id="KW-0472">Membrane</keyword>
<proteinExistence type="predicted"/>
<evidence type="ECO:0000256" key="1">
    <source>
        <dbReference type="SAM" id="Phobius"/>
    </source>
</evidence>
<dbReference type="EMBL" id="GGFL01007776">
    <property type="protein sequence ID" value="MBW71954.1"/>
    <property type="molecule type" value="Transcribed_RNA"/>
</dbReference>
<keyword evidence="1" id="KW-1133">Transmembrane helix</keyword>
<protein>
    <submittedName>
        <fullName evidence="2">Uncharacterized protein</fullName>
    </submittedName>
</protein>
<evidence type="ECO:0000313" key="2">
    <source>
        <dbReference type="EMBL" id="MBW71954.1"/>
    </source>
</evidence>
<reference evidence="2" key="1">
    <citation type="submission" date="2018-01" db="EMBL/GenBank/DDBJ databases">
        <title>An insight into the sialome of Amazonian anophelines.</title>
        <authorList>
            <person name="Ribeiro J.M."/>
            <person name="Scarpassa V."/>
            <person name="Calvo E."/>
        </authorList>
    </citation>
    <scope>NUCLEOTIDE SEQUENCE</scope>
</reference>
<sequence>MPSGFSFKGVTSPVSLLILPLFSVSVVIFSSKALDSLIATSSTLELFSGSTFDSSTSLLISSVDLSRETEPLLPTIAFVESNPSDPTSGFSFFSLVSLKGTLLPFSLEAAMSSIFSSSFDSVMPSGFSFSVLSSKTTLSPFSLEVEAVISSLFFSSLLSVMSSESNDFFEFLSTAASVFASFEFFFCCLASAFFSKGVA</sequence>
<name>A0A2M4D2Z3_ANODA</name>